<dbReference type="RefSeq" id="WP_173134604.1">
    <property type="nucleotide sequence ID" value="NZ_JABRWJ010000017.1"/>
</dbReference>
<evidence type="ECO:0000313" key="3">
    <source>
        <dbReference type="Proteomes" id="UP000737171"/>
    </source>
</evidence>
<comment type="similarity">
    <text evidence="1">Belongs to the UPF0065 (bug) family.</text>
</comment>
<evidence type="ECO:0000313" key="2">
    <source>
        <dbReference type="EMBL" id="NRF72072.1"/>
    </source>
</evidence>
<name>A0ABX2ETV1_9BURK</name>
<evidence type="ECO:0000256" key="1">
    <source>
        <dbReference type="ARBA" id="ARBA00006987"/>
    </source>
</evidence>
<dbReference type="Gene3D" id="3.40.190.10">
    <property type="entry name" value="Periplasmic binding protein-like II"/>
    <property type="match status" value="1"/>
</dbReference>
<gene>
    <name evidence="2" type="ORF">HLB44_34320</name>
</gene>
<dbReference type="PIRSF" id="PIRSF017082">
    <property type="entry name" value="YflP"/>
    <property type="match status" value="1"/>
</dbReference>
<keyword evidence="3" id="KW-1185">Reference proteome</keyword>
<comment type="caution">
    <text evidence="2">The sequence shown here is derived from an EMBL/GenBank/DDBJ whole genome shotgun (WGS) entry which is preliminary data.</text>
</comment>
<dbReference type="Gene3D" id="3.40.190.150">
    <property type="entry name" value="Bordetella uptake gene, domain 1"/>
    <property type="match status" value="1"/>
</dbReference>
<protein>
    <submittedName>
        <fullName evidence="2">Tripartite tricarboxylate transporter substrate binding protein</fullName>
    </submittedName>
</protein>
<reference evidence="2 3" key="1">
    <citation type="submission" date="2020-05" db="EMBL/GenBank/DDBJ databases">
        <title>Aquincola sp. isolate from soil.</title>
        <authorList>
            <person name="Han J."/>
            <person name="Kim D.-U."/>
        </authorList>
    </citation>
    <scope>NUCLEOTIDE SEQUENCE [LARGE SCALE GENOMIC DNA]</scope>
    <source>
        <strain evidence="2 3">S2</strain>
    </source>
</reference>
<dbReference type="PANTHER" id="PTHR42928">
    <property type="entry name" value="TRICARBOXYLATE-BINDING PROTEIN"/>
    <property type="match status" value="1"/>
</dbReference>
<organism evidence="2 3">
    <name type="scientific">Pseudaquabacterium terrae</name>
    <dbReference type="NCBI Taxonomy" id="2732868"/>
    <lineage>
        <taxon>Bacteria</taxon>
        <taxon>Pseudomonadati</taxon>
        <taxon>Pseudomonadota</taxon>
        <taxon>Betaproteobacteria</taxon>
        <taxon>Burkholderiales</taxon>
        <taxon>Sphaerotilaceae</taxon>
        <taxon>Pseudaquabacterium</taxon>
    </lineage>
</organism>
<dbReference type="CDD" id="cd13578">
    <property type="entry name" value="PBP2_Bug27"/>
    <property type="match status" value="1"/>
</dbReference>
<accession>A0ABX2ETV1</accession>
<dbReference type="PANTHER" id="PTHR42928:SF5">
    <property type="entry name" value="BLR1237 PROTEIN"/>
    <property type="match status" value="1"/>
</dbReference>
<dbReference type="EMBL" id="JABRWJ010000017">
    <property type="protein sequence ID" value="NRF72072.1"/>
    <property type="molecule type" value="Genomic_DNA"/>
</dbReference>
<dbReference type="Proteomes" id="UP000737171">
    <property type="component" value="Unassembled WGS sequence"/>
</dbReference>
<dbReference type="Pfam" id="PF03401">
    <property type="entry name" value="TctC"/>
    <property type="match status" value="1"/>
</dbReference>
<proteinExistence type="inferred from homology"/>
<dbReference type="InterPro" id="IPR005064">
    <property type="entry name" value="BUG"/>
</dbReference>
<dbReference type="InterPro" id="IPR042100">
    <property type="entry name" value="Bug_dom1"/>
</dbReference>
<dbReference type="SUPFAM" id="SSF53850">
    <property type="entry name" value="Periplasmic binding protein-like II"/>
    <property type="match status" value="1"/>
</dbReference>
<sequence length="322" mass="33653">MQRRDFMLGALGALASAPALSQAWPSRPVKLIVPYPPGGANDIIARLYAQELQAALGQTFVVDNRAGAGGEIGAEAAARSMPDGYSLLFAAIGSLTIHAVLPAAQKPGYDLKTDLLPVSMGAGVPLAIAVRASLPVSSVKEFLDYARAQKQSVSYGSAGNGSTQHMTGEYFKSVTGIPMLHVAYKGSGPALNDLLGGQIDLVFETLPALSAHFTNPKIKILAVTGAARSELLPETPTLRDSGVPGFEVTTYYGMLAPKGTPKAIVEQVSAAMQAIAQKPEMKAALNKQGAVAVATTPARMDAMIQAEIEKWARVQQSAQIKA</sequence>